<dbReference type="GeneID" id="87868763"/>
<keyword evidence="2" id="KW-1133">Transmembrane helix</keyword>
<sequence length="159" mass="17607">MMQQEVTIFSTPGKPGQIPGLLMPVSSLAHKLFFLFSLPPLPPSAAQLADSRQSFGRHFLGIVSLFVLRFAVLCHLFSSALFLRVDTLQAFFGSKEILHGNKENNPRYKSPSAIPLWTAYPSQSHQLTLDLPGHSVANSFPARPSGTDRPILVRNNRVR</sequence>
<name>A0AAE0JJP8_9PEZI</name>
<evidence type="ECO:0000256" key="2">
    <source>
        <dbReference type="SAM" id="Phobius"/>
    </source>
</evidence>
<evidence type="ECO:0000256" key="1">
    <source>
        <dbReference type="SAM" id="MobiDB-lite"/>
    </source>
</evidence>
<evidence type="ECO:0000313" key="3">
    <source>
        <dbReference type="EMBL" id="KAK3350673.1"/>
    </source>
</evidence>
<accession>A0AAE0JJP8</accession>
<reference evidence="3" key="1">
    <citation type="journal article" date="2023" name="Mol. Phylogenet. Evol.">
        <title>Genome-scale phylogeny and comparative genomics of the fungal order Sordariales.</title>
        <authorList>
            <person name="Hensen N."/>
            <person name="Bonometti L."/>
            <person name="Westerberg I."/>
            <person name="Brannstrom I.O."/>
            <person name="Guillou S."/>
            <person name="Cros-Aarteil S."/>
            <person name="Calhoun S."/>
            <person name="Haridas S."/>
            <person name="Kuo A."/>
            <person name="Mondo S."/>
            <person name="Pangilinan J."/>
            <person name="Riley R."/>
            <person name="LaButti K."/>
            <person name="Andreopoulos B."/>
            <person name="Lipzen A."/>
            <person name="Chen C."/>
            <person name="Yan M."/>
            <person name="Daum C."/>
            <person name="Ng V."/>
            <person name="Clum A."/>
            <person name="Steindorff A."/>
            <person name="Ohm R.A."/>
            <person name="Martin F."/>
            <person name="Silar P."/>
            <person name="Natvig D.O."/>
            <person name="Lalanne C."/>
            <person name="Gautier V."/>
            <person name="Ament-Velasquez S.L."/>
            <person name="Kruys A."/>
            <person name="Hutchinson M.I."/>
            <person name="Powell A.J."/>
            <person name="Barry K."/>
            <person name="Miller A.N."/>
            <person name="Grigoriev I.V."/>
            <person name="Debuchy R."/>
            <person name="Gladieux P."/>
            <person name="Hiltunen Thoren M."/>
            <person name="Johannesson H."/>
        </authorList>
    </citation>
    <scope>NUCLEOTIDE SEQUENCE</scope>
    <source>
        <strain evidence="3">CBS 560.94</strain>
    </source>
</reference>
<dbReference type="RefSeq" id="XP_062683968.1">
    <property type="nucleotide sequence ID" value="XM_062831609.1"/>
</dbReference>
<dbReference type="Proteomes" id="UP001278500">
    <property type="component" value="Unassembled WGS sequence"/>
</dbReference>
<feature type="region of interest" description="Disordered" evidence="1">
    <location>
        <begin position="139"/>
        <end position="159"/>
    </location>
</feature>
<proteinExistence type="predicted"/>
<keyword evidence="2" id="KW-0472">Membrane</keyword>
<dbReference type="EMBL" id="JAUEPP010000002">
    <property type="protein sequence ID" value="KAK3350673.1"/>
    <property type="molecule type" value="Genomic_DNA"/>
</dbReference>
<comment type="caution">
    <text evidence="3">The sequence shown here is derived from an EMBL/GenBank/DDBJ whole genome shotgun (WGS) entry which is preliminary data.</text>
</comment>
<evidence type="ECO:0000313" key="4">
    <source>
        <dbReference type="Proteomes" id="UP001278500"/>
    </source>
</evidence>
<organism evidence="3 4">
    <name type="scientific">Neurospora tetraspora</name>
    <dbReference type="NCBI Taxonomy" id="94610"/>
    <lineage>
        <taxon>Eukaryota</taxon>
        <taxon>Fungi</taxon>
        <taxon>Dikarya</taxon>
        <taxon>Ascomycota</taxon>
        <taxon>Pezizomycotina</taxon>
        <taxon>Sordariomycetes</taxon>
        <taxon>Sordariomycetidae</taxon>
        <taxon>Sordariales</taxon>
        <taxon>Sordariaceae</taxon>
        <taxon>Neurospora</taxon>
    </lineage>
</organism>
<dbReference type="AlphaFoldDB" id="A0AAE0JJP8"/>
<protein>
    <submittedName>
        <fullName evidence="3">Uncharacterized protein</fullName>
    </submittedName>
</protein>
<gene>
    <name evidence="3" type="ORF">B0H65DRAFT_95720</name>
</gene>
<keyword evidence="4" id="KW-1185">Reference proteome</keyword>
<feature type="transmembrane region" description="Helical" evidence="2">
    <location>
        <begin position="59"/>
        <end position="83"/>
    </location>
</feature>
<keyword evidence="2" id="KW-0812">Transmembrane</keyword>
<reference evidence="3" key="2">
    <citation type="submission" date="2023-06" db="EMBL/GenBank/DDBJ databases">
        <authorList>
            <consortium name="Lawrence Berkeley National Laboratory"/>
            <person name="Haridas S."/>
            <person name="Hensen N."/>
            <person name="Bonometti L."/>
            <person name="Westerberg I."/>
            <person name="Brannstrom I.O."/>
            <person name="Guillou S."/>
            <person name="Cros-Aarteil S."/>
            <person name="Calhoun S."/>
            <person name="Kuo A."/>
            <person name="Mondo S."/>
            <person name="Pangilinan J."/>
            <person name="Riley R."/>
            <person name="Labutti K."/>
            <person name="Andreopoulos B."/>
            <person name="Lipzen A."/>
            <person name="Chen C."/>
            <person name="Yanf M."/>
            <person name="Daum C."/>
            <person name="Ng V."/>
            <person name="Clum A."/>
            <person name="Steindorff A."/>
            <person name="Ohm R."/>
            <person name="Martin F."/>
            <person name="Silar P."/>
            <person name="Natvig D."/>
            <person name="Lalanne C."/>
            <person name="Gautier V."/>
            <person name="Ament-Velasquez S.L."/>
            <person name="Kruys A."/>
            <person name="Hutchinson M.I."/>
            <person name="Powell A.J."/>
            <person name="Barry K."/>
            <person name="Miller A.N."/>
            <person name="Grigoriev I.V."/>
            <person name="Debuchy R."/>
            <person name="Gladieux P."/>
            <person name="Thoren M.H."/>
            <person name="Johannesson H."/>
        </authorList>
    </citation>
    <scope>NUCLEOTIDE SEQUENCE</scope>
    <source>
        <strain evidence="3">CBS 560.94</strain>
    </source>
</reference>